<evidence type="ECO:0000313" key="3">
    <source>
        <dbReference type="Proteomes" id="UP000626220"/>
    </source>
</evidence>
<reference evidence="2" key="1">
    <citation type="journal article" date="2014" name="Int. J. Syst. Evol. Microbiol.">
        <title>Complete genome sequence of Corynebacterium casei LMG S-19264T (=DSM 44701T), isolated from a smear-ripened cheese.</title>
        <authorList>
            <consortium name="US DOE Joint Genome Institute (JGI-PGF)"/>
            <person name="Walter F."/>
            <person name="Albersmeier A."/>
            <person name="Kalinowski J."/>
            <person name="Ruckert C."/>
        </authorList>
    </citation>
    <scope>NUCLEOTIDE SEQUENCE</scope>
    <source>
        <strain evidence="2">KCTC 42650</strain>
    </source>
</reference>
<keyword evidence="1" id="KW-0472">Membrane</keyword>
<dbReference type="RefSeq" id="WP_189682922.1">
    <property type="nucleotide sequence ID" value="NZ_BNCJ01000036.1"/>
</dbReference>
<evidence type="ECO:0000256" key="1">
    <source>
        <dbReference type="SAM" id="Phobius"/>
    </source>
</evidence>
<keyword evidence="1" id="KW-0812">Transmembrane</keyword>
<organism evidence="2 3">
    <name type="scientific">Seohaeicola zhoushanensis</name>
    <dbReference type="NCBI Taxonomy" id="1569283"/>
    <lineage>
        <taxon>Bacteria</taxon>
        <taxon>Pseudomonadati</taxon>
        <taxon>Pseudomonadota</taxon>
        <taxon>Alphaproteobacteria</taxon>
        <taxon>Rhodobacterales</taxon>
        <taxon>Roseobacteraceae</taxon>
        <taxon>Seohaeicola</taxon>
    </lineage>
</organism>
<gene>
    <name evidence="2" type="ORF">GCM10017056_50600</name>
</gene>
<sequence length="48" mass="4931">MTHSWQFWALLSAGFAILAALFLGERLTAGGWAGVGLISAGALLLAIS</sequence>
<name>A0A8J3MAE2_9RHOB</name>
<keyword evidence="1" id="KW-1133">Transmembrane helix</keyword>
<evidence type="ECO:0000313" key="2">
    <source>
        <dbReference type="EMBL" id="GHF73688.1"/>
    </source>
</evidence>
<reference evidence="2" key="2">
    <citation type="submission" date="2020-09" db="EMBL/GenBank/DDBJ databases">
        <authorList>
            <person name="Sun Q."/>
            <person name="Kim S."/>
        </authorList>
    </citation>
    <scope>NUCLEOTIDE SEQUENCE</scope>
    <source>
        <strain evidence="2">KCTC 42650</strain>
    </source>
</reference>
<feature type="transmembrane region" description="Helical" evidence="1">
    <location>
        <begin position="7"/>
        <end position="23"/>
    </location>
</feature>
<dbReference type="SUPFAM" id="SSF103481">
    <property type="entry name" value="Multidrug resistance efflux transporter EmrE"/>
    <property type="match status" value="1"/>
</dbReference>
<dbReference type="InterPro" id="IPR037185">
    <property type="entry name" value="EmrE-like"/>
</dbReference>
<accession>A0A8J3MAE2</accession>
<keyword evidence="3" id="KW-1185">Reference proteome</keyword>
<dbReference type="Gene3D" id="1.10.3730.20">
    <property type="match status" value="1"/>
</dbReference>
<dbReference type="Proteomes" id="UP000626220">
    <property type="component" value="Unassembled WGS sequence"/>
</dbReference>
<protein>
    <submittedName>
        <fullName evidence="2">Uncharacterized protein</fullName>
    </submittedName>
</protein>
<dbReference type="EMBL" id="BNCJ01000036">
    <property type="protein sequence ID" value="GHF73688.1"/>
    <property type="molecule type" value="Genomic_DNA"/>
</dbReference>
<comment type="caution">
    <text evidence="2">The sequence shown here is derived from an EMBL/GenBank/DDBJ whole genome shotgun (WGS) entry which is preliminary data.</text>
</comment>
<dbReference type="AlphaFoldDB" id="A0A8J3MAE2"/>
<proteinExistence type="predicted"/>
<feature type="transmembrane region" description="Helical" evidence="1">
    <location>
        <begin position="29"/>
        <end position="47"/>
    </location>
</feature>